<feature type="region of interest" description="Disordered" evidence="3">
    <location>
        <begin position="696"/>
        <end position="719"/>
    </location>
</feature>
<dbReference type="PROSITE" id="PS00122">
    <property type="entry name" value="CARBOXYLESTERASE_B_1"/>
    <property type="match status" value="1"/>
</dbReference>
<dbReference type="InterPro" id="IPR019826">
    <property type="entry name" value="Carboxylesterase_B_AS"/>
</dbReference>
<dbReference type="InterPro" id="IPR029058">
    <property type="entry name" value="AB_hydrolase_fold"/>
</dbReference>
<evidence type="ECO:0000313" key="7">
    <source>
        <dbReference type="Proteomes" id="UP000249056"/>
    </source>
</evidence>
<accession>A0A395IKQ4</accession>
<dbReference type="PANTHER" id="PTHR11559">
    <property type="entry name" value="CARBOXYLESTERASE"/>
    <property type="match status" value="1"/>
</dbReference>
<keyword evidence="4" id="KW-0732">Signal</keyword>
<dbReference type="AlphaFoldDB" id="A0A395IKQ4"/>
<feature type="region of interest" description="Disordered" evidence="3">
    <location>
        <begin position="525"/>
        <end position="546"/>
    </location>
</feature>
<dbReference type="EMBL" id="QKRW01000063">
    <property type="protein sequence ID" value="RAL58969.1"/>
    <property type="molecule type" value="Genomic_DNA"/>
</dbReference>
<feature type="region of interest" description="Disordered" evidence="3">
    <location>
        <begin position="559"/>
        <end position="595"/>
    </location>
</feature>
<dbReference type="Gene3D" id="3.40.50.1820">
    <property type="entry name" value="alpha/beta hydrolase"/>
    <property type="match status" value="1"/>
</dbReference>
<feature type="chain" id="PRO_5017223423" description="Carboxylesterase type B domain-containing protein" evidence="4">
    <location>
        <begin position="17"/>
        <end position="719"/>
    </location>
</feature>
<comment type="caution">
    <text evidence="6">The sequence shown here is derived from an EMBL/GenBank/DDBJ whole genome shotgun (WGS) entry which is preliminary data.</text>
</comment>
<keyword evidence="2" id="KW-0378">Hydrolase</keyword>
<dbReference type="OrthoDB" id="408631at2759"/>
<feature type="compositionally biased region" description="Basic and acidic residues" evidence="3">
    <location>
        <begin position="708"/>
        <end position="719"/>
    </location>
</feature>
<dbReference type="GO" id="GO:0016787">
    <property type="term" value="F:hydrolase activity"/>
    <property type="evidence" value="ECO:0007669"/>
    <property type="project" value="UniProtKB-KW"/>
</dbReference>
<evidence type="ECO:0000256" key="2">
    <source>
        <dbReference type="ARBA" id="ARBA00022801"/>
    </source>
</evidence>
<evidence type="ECO:0000256" key="3">
    <source>
        <dbReference type="SAM" id="MobiDB-lite"/>
    </source>
</evidence>
<feature type="compositionally biased region" description="Basic and acidic residues" evidence="3">
    <location>
        <begin position="577"/>
        <end position="590"/>
    </location>
</feature>
<gene>
    <name evidence="6" type="ORF">DID88_009260</name>
</gene>
<evidence type="ECO:0000313" key="6">
    <source>
        <dbReference type="EMBL" id="RAL58969.1"/>
    </source>
</evidence>
<dbReference type="SUPFAM" id="SSF53474">
    <property type="entry name" value="alpha/beta-Hydrolases"/>
    <property type="match status" value="1"/>
</dbReference>
<feature type="signal peptide" evidence="4">
    <location>
        <begin position="1"/>
        <end position="16"/>
    </location>
</feature>
<dbReference type="InterPro" id="IPR050309">
    <property type="entry name" value="Type-B_Carboxylest/Lipase"/>
</dbReference>
<comment type="similarity">
    <text evidence="1">Belongs to the type-B carboxylesterase/lipase family.</text>
</comment>
<keyword evidence="7" id="KW-1185">Reference proteome</keyword>
<reference evidence="6 7" key="1">
    <citation type="submission" date="2018-06" db="EMBL/GenBank/DDBJ databases">
        <title>Genome Sequence of the Brown Rot Fungal Pathogen Monilinia fructigena.</title>
        <authorList>
            <person name="Landi L."/>
            <person name="De Miccolis Angelini R.M."/>
            <person name="Pollastro S."/>
            <person name="Abate D."/>
            <person name="Faretra F."/>
            <person name="Romanazzi G."/>
        </authorList>
    </citation>
    <scope>NUCLEOTIDE SEQUENCE [LARGE SCALE GENOMIC DNA]</scope>
    <source>
        <strain evidence="6 7">Mfrg269</strain>
    </source>
</reference>
<feature type="compositionally biased region" description="Acidic residues" evidence="3">
    <location>
        <begin position="559"/>
        <end position="576"/>
    </location>
</feature>
<evidence type="ECO:0000256" key="1">
    <source>
        <dbReference type="ARBA" id="ARBA00005964"/>
    </source>
</evidence>
<feature type="region of interest" description="Disordered" evidence="3">
    <location>
        <begin position="627"/>
        <end position="660"/>
    </location>
</feature>
<dbReference type="Pfam" id="PF00135">
    <property type="entry name" value="COesterase"/>
    <property type="match status" value="1"/>
</dbReference>
<sequence length="719" mass="77779">MLNTFTFLALVASAFAAPTSTPTINPIVDLGYSKYLGTNNGNGITQWLGLRYAAPPLGDLRFRAPRSPLRGGVCHTSPSTSLSSGTSEDCLFADVYAPTDAGKLHPVFVYFQGGGFNGLAIPYLNATSLIAAGDHDIVVVTFNYRVGPWGFLASKEVVANGDTNAGLKDQRFLLKWVQKNIIHFGGDPSHVTIGGASAGAASVDLQLSAYGGRDDGLFHASVAESQSFGAQLTVSESQYQYDGLVQRTGCAMKNDTLACLRGLDISIIAQNNINIPTPGGAGGNPVFMWSNVVDGDFTPDYTYNLFASGKYVKLPAIYGDDTNEGTLFENNFVKLTDDQIENVHQYYPQGPQYPNAGSYWSAAALAYGEMRYNCPGIYLSGSHDFFAPSIGNWNYHWDVLSSANAANGMGVTHTAESDSIWGSSGSPDSALIPSIQAYWTSFIRFKDPNTRKLKSAPRWEQLKSYNYQRVLFQVENVTGHAIANDSPSETVGAVGLGAAPNLASELEEALIEEVQKNPGLTRGAHIEDLVGGGDGGSNLTPGEVGGVGVDVDVEAQVEDEITWESDDEEEEEEEDEKEHKAGENDEDISRRILTPENPRIRDMMGSSLLAMKIRRWGYDEGYEEEEDGYRGIGTEGGREDWNDMSNDIDVDPYAGSVTKSREGDDLTMVFGRVDGEWDEDGDGVWDGVEALEPGEDEAVDGYEGTGEGAERHVGDDVWW</sequence>
<protein>
    <recommendedName>
        <fullName evidence="5">Carboxylesterase type B domain-containing protein</fullName>
    </recommendedName>
</protein>
<dbReference type="Proteomes" id="UP000249056">
    <property type="component" value="Unassembled WGS sequence"/>
</dbReference>
<organism evidence="6 7">
    <name type="scientific">Monilinia fructigena</name>
    <dbReference type="NCBI Taxonomy" id="38457"/>
    <lineage>
        <taxon>Eukaryota</taxon>
        <taxon>Fungi</taxon>
        <taxon>Dikarya</taxon>
        <taxon>Ascomycota</taxon>
        <taxon>Pezizomycotina</taxon>
        <taxon>Leotiomycetes</taxon>
        <taxon>Helotiales</taxon>
        <taxon>Sclerotiniaceae</taxon>
        <taxon>Monilinia</taxon>
    </lineage>
</organism>
<dbReference type="InterPro" id="IPR002018">
    <property type="entry name" value="CarbesteraseB"/>
</dbReference>
<feature type="domain" description="Carboxylesterase type B" evidence="5">
    <location>
        <begin position="36"/>
        <end position="474"/>
    </location>
</feature>
<proteinExistence type="inferred from homology"/>
<evidence type="ECO:0000256" key="4">
    <source>
        <dbReference type="SAM" id="SignalP"/>
    </source>
</evidence>
<evidence type="ECO:0000259" key="5">
    <source>
        <dbReference type="Pfam" id="PF00135"/>
    </source>
</evidence>
<name>A0A395IKQ4_9HELO</name>